<proteinExistence type="predicted"/>
<organism evidence="1 2">
    <name type="scientific">Leptolyngbya boryana NIES-2135</name>
    <dbReference type="NCBI Taxonomy" id="1973484"/>
    <lineage>
        <taxon>Bacteria</taxon>
        <taxon>Bacillati</taxon>
        <taxon>Cyanobacteriota</taxon>
        <taxon>Cyanophyceae</taxon>
        <taxon>Leptolyngbyales</taxon>
        <taxon>Leptolyngbyaceae</taxon>
        <taxon>Leptolyngbya group</taxon>
        <taxon>Leptolyngbya</taxon>
    </lineage>
</organism>
<dbReference type="GO" id="GO:0042834">
    <property type="term" value="F:peptidoglycan binding"/>
    <property type="evidence" value="ECO:0007669"/>
    <property type="project" value="InterPro"/>
</dbReference>
<dbReference type="Proteomes" id="UP000217895">
    <property type="component" value="Chromosome"/>
</dbReference>
<sequence>MQVQFRLAGNLVVIGLLGGFFAASEVQVQSQTLPPPPNVPVFPPSAPLPSVNPAPIIVPPRIPDSPPAPNDRVYAPRINSVQPIRGQFRIYIDSASPFILQQARMIQPDAFFQNLAGRRVIQAGLFTDEMKARQQLSRFAAQGLEARISTRSPQSNFEPSAPQRGYYAIVPGNRSEVEEYRERAVRLGVTQSILQLRDRPRGLHLAVGPFANRSEAEQVVQYLRDRGSLDARLFYDR</sequence>
<accession>A0A1Z4JMB1</accession>
<dbReference type="EMBL" id="AP018203">
    <property type="protein sequence ID" value="BAY57881.1"/>
    <property type="molecule type" value="Genomic_DNA"/>
</dbReference>
<keyword evidence="2" id="KW-1185">Reference proteome</keyword>
<evidence type="ECO:0008006" key="3">
    <source>
        <dbReference type="Google" id="ProtNLM"/>
    </source>
</evidence>
<gene>
    <name evidence="1" type="ORF">NIES2135_47520</name>
</gene>
<dbReference type="Gene3D" id="3.30.70.1070">
    <property type="entry name" value="Sporulation related repeat"/>
    <property type="match status" value="1"/>
</dbReference>
<reference evidence="1 2" key="1">
    <citation type="submission" date="2017-06" db="EMBL/GenBank/DDBJ databases">
        <title>Genome sequencing of cyanobaciteial culture collection at National Institute for Environmental Studies (NIES).</title>
        <authorList>
            <person name="Hirose Y."/>
            <person name="Shimura Y."/>
            <person name="Fujisawa T."/>
            <person name="Nakamura Y."/>
            <person name="Kawachi M."/>
        </authorList>
    </citation>
    <scope>NUCLEOTIDE SEQUENCE [LARGE SCALE GENOMIC DNA]</scope>
    <source>
        <strain evidence="1 2">NIES-2135</strain>
    </source>
</reference>
<evidence type="ECO:0000313" key="1">
    <source>
        <dbReference type="EMBL" id="BAY57881.1"/>
    </source>
</evidence>
<protein>
    <recommendedName>
        <fullName evidence="3">SPOR domain-containing protein</fullName>
    </recommendedName>
</protein>
<name>A0A1Z4JMB1_LEPBY</name>
<dbReference type="InterPro" id="IPR036680">
    <property type="entry name" value="SPOR-like_sf"/>
</dbReference>
<dbReference type="AlphaFoldDB" id="A0A1Z4JMB1"/>
<evidence type="ECO:0000313" key="2">
    <source>
        <dbReference type="Proteomes" id="UP000217895"/>
    </source>
</evidence>